<comment type="caution">
    <text evidence="3">The sequence shown here is derived from an EMBL/GenBank/DDBJ whole genome shotgun (WGS) entry which is preliminary data.</text>
</comment>
<dbReference type="EMBL" id="JAVDYJ010000001">
    <property type="protein sequence ID" value="MDR7348295.1"/>
    <property type="molecule type" value="Genomic_DNA"/>
</dbReference>
<gene>
    <name evidence="3" type="ORF">J2S62_002552</name>
</gene>
<dbReference type="Proteomes" id="UP001183794">
    <property type="component" value="Unassembled WGS sequence"/>
</dbReference>
<keyword evidence="2" id="KW-0812">Transmembrane</keyword>
<proteinExistence type="predicted"/>
<feature type="transmembrane region" description="Helical" evidence="2">
    <location>
        <begin position="6"/>
        <end position="31"/>
    </location>
</feature>
<keyword evidence="2" id="KW-1133">Transmembrane helix</keyword>
<evidence type="ECO:0000256" key="2">
    <source>
        <dbReference type="SAM" id="Phobius"/>
    </source>
</evidence>
<feature type="coiled-coil region" evidence="1">
    <location>
        <begin position="31"/>
        <end position="58"/>
    </location>
</feature>
<dbReference type="RefSeq" id="WP_310175349.1">
    <property type="nucleotide sequence ID" value="NZ_BAABHE010000002.1"/>
</dbReference>
<protein>
    <submittedName>
        <fullName evidence="3">Uncharacterized protein</fullName>
    </submittedName>
</protein>
<sequence>MSVELSAIVFCAVGFVIILGGIIFAGLTWFLRRMEARFEKVYQRFDQLEQRFDEWDEKVA</sequence>
<keyword evidence="1" id="KW-0175">Coiled coil</keyword>
<accession>A0ABU2B3W3</accession>
<reference evidence="3 4" key="1">
    <citation type="submission" date="2023-07" db="EMBL/GenBank/DDBJ databases">
        <title>Sequencing the genomes of 1000 actinobacteria strains.</title>
        <authorList>
            <person name="Klenk H.-P."/>
        </authorList>
    </citation>
    <scope>NUCLEOTIDE SEQUENCE [LARGE SCALE GENOMIC DNA]</scope>
    <source>
        <strain evidence="3 4">DSM 22966</strain>
    </source>
</reference>
<dbReference type="Gene3D" id="6.10.250.2540">
    <property type="match status" value="1"/>
</dbReference>
<name>A0ABU2B3W3_9MICC</name>
<evidence type="ECO:0000313" key="3">
    <source>
        <dbReference type="EMBL" id="MDR7348295.1"/>
    </source>
</evidence>
<evidence type="ECO:0000313" key="4">
    <source>
        <dbReference type="Proteomes" id="UP001183794"/>
    </source>
</evidence>
<keyword evidence="2" id="KW-0472">Membrane</keyword>
<evidence type="ECO:0000256" key="1">
    <source>
        <dbReference type="SAM" id="Coils"/>
    </source>
</evidence>
<keyword evidence="4" id="KW-1185">Reference proteome</keyword>
<organism evidence="3 4">
    <name type="scientific">Enteractinococcus fodinae</name>
    <dbReference type="NCBI Taxonomy" id="684663"/>
    <lineage>
        <taxon>Bacteria</taxon>
        <taxon>Bacillati</taxon>
        <taxon>Actinomycetota</taxon>
        <taxon>Actinomycetes</taxon>
        <taxon>Micrococcales</taxon>
        <taxon>Micrococcaceae</taxon>
    </lineage>
</organism>